<evidence type="ECO:0000256" key="1">
    <source>
        <dbReference type="SAM" id="MobiDB-lite"/>
    </source>
</evidence>
<dbReference type="PANTHER" id="PTHR21377:SF18">
    <property type="entry name" value="DUF1279 DOMAIN-CONTAINING PROTEIN"/>
    <property type="match status" value="1"/>
</dbReference>
<dbReference type="GO" id="GO:0005739">
    <property type="term" value="C:mitochondrion"/>
    <property type="evidence" value="ECO:0007669"/>
    <property type="project" value="TreeGrafter"/>
</dbReference>
<evidence type="ECO:0000313" key="3">
    <source>
        <dbReference type="EMBL" id="EJK77979.1"/>
    </source>
</evidence>
<reference evidence="3 4" key="1">
    <citation type="journal article" date="2012" name="Genome Biol.">
        <title>Genome and low-iron response of an oceanic diatom adapted to chronic iron limitation.</title>
        <authorList>
            <person name="Lommer M."/>
            <person name="Specht M."/>
            <person name="Roy A.S."/>
            <person name="Kraemer L."/>
            <person name="Andreson R."/>
            <person name="Gutowska M.A."/>
            <person name="Wolf J."/>
            <person name="Bergner S.V."/>
            <person name="Schilhabel M.B."/>
            <person name="Klostermeier U.C."/>
            <person name="Beiko R.G."/>
            <person name="Rosenstiel P."/>
            <person name="Hippler M."/>
            <person name="Laroche J."/>
        </authorList>
    </citation>
    <scope>NUCLEOTIDE SEQUENCE [LARGE SCALE GENOMIC DNA]</scope>
    <source>
        <strain evidence="3 4">CCMP1005</strain>
    </source>
</reference>
<dbReference type="InterPro" id="IPR045866">
    <property type="entry name" value="FAM210A/B-like"/>
</dbReference>
<name>K3W4I1_THAOC</name>
<dbReference type="AlphaFoldDB" id="K3W4I1"/>
<dbReference type="eggNOG" id="ENOG502RW53">
    <property type="taxonomic scope" value="Eukaryota"/>
</dbReference>
<dbReference type="PANTHER" id="PTHR21377">
    <property type="entry name" value="PROTEIN FAM210B, MITOCHONDRIAL"/>
    <property type="match status" value="1"/>
</dbReference>
<feature type="region of interest" description="Disordered" evidence="1">
    <location>
        <begin position="194"/>
        <end position="221"/>
    </location>
</feature>
<dbReference type="Pfam" id="PF06916">
    <property type="entry name" value="FAM210A-B_dom"/>
    <property type="match status" value="1"/>
</dbReference>
<organism evidence="3 4">
    <name type="scientific">Thalassiosira oceanica</name>
    <name type="common">Marine diatom</name>
    <dbReference type="NCBI Taxonomy" id="159749"/>
    <lineage>
        <taxon>Eukaryota</taxon>
        <taxon>Sar</taxon>
        <taxon>Stramenopiles</taxon>
        <taxon>Ochrophyta</taxon>
        <taxon>Bacillariophyta</taxon>
        <taxon>Coscinodiscophyceae</taxon>
        <taxon>Thalassiosirophycidae</taxon>
        <taxon>Thalassiosirales</taxon>
        <taxon>Thalassiosiraceae</taxon>
        <taxon>Thalassiosira</taxon>
    </lineage>
</organism>
<feature type="compositionally biased region" description="Polar residues" evidence="1">
    <location>
        <begin position="444"/>
        <end position="459"/>
    </location>
</feature>
<dbReference type="Proteomes" id="UP000266841">
    <property type="component" value="Unassembled WGS sequence"/>
</dbReference>
<comment type="caution">
    <text evidence="3">The sequence shown here is derived from an EMBL/GenBank/DDBJ whole genome shotgun (WGS) entry which is preliminary data.</text>
</comment>
<feature type="region of interest" description="Disordered" evidence="1">
    <location>
        <begin position="444"/>
        <end position="469"/>
    </location>
</feature>
<dbReference type="EMBL" id="AGNL01000148">
    <property type="protein sequence ID" value="EJK77979.1"/>
    <property type="molecule type" value="Genomic_DNA"/>
</dbReference>
<sequence length="638" mass="70309">MDHGGKIISTKLRWFCASWDWEVVTGDVCEPLGQTQTDELDLVLTAMSAPQTKESKCLPLPNHQHKTAVLDSPALLGMLPEGGGKSASEDLYLGGKEEKIVLSPLPPCVQPEWALEDGDDDYGEETMEDVDKEDSTYYAAEHRFGHFQTCFRSGPIKMVDRTNQWRAGILQNARPHRTNLSTFDLPWKGDNLSSEARARRRSKSNLPCRRPPSSPLHNRHLRLPMPIRAARGVTRDDQDLDFDEATDGLWPGGAKGDMTMDFQVLYRPTDLVVLVGAQLAAAAAAATPRQSDATQILESRGADDDEPSADGGIESHPPIQQHRSWIEAILKAATSNVEREWATQDWLAWQTWRRKSICEKHLCSQRRHLTHKTAGPSSFSMCIDNTDDPNDRTAFKPPLPTQSTRTIATKGRLRCYATPLPLIVGNPLAYNAPKSGIGSHGFSTLGSSHQASSSAPKTTTEAKEEKPQSTGQTIGKLFKKYGYTFVGTYGSIYFFTLTSIFVTLDFGLVDLDTVSGLFKVSKDLVCETADVIGPTGSGASMDEAASAYAVEVESGIKTEKRSLVDVVTGYMQKWEWTSRYVERIEKNPHLANLAVAWFMVKFTEPIRLGAAMIVTPRVSKIVARVLGKRAEKKAAAKG</sequence>
<gene>
    <name evidence="3" type="ORF">THAOC_00150</name>
</gene>
<dbReference type="InterPro" id="IPR009688">
    <property type="entry name" value="FAM210A/B-like_dom"/>
</dbReference>
<proteinExistence type="predicted"/>
<evidence type="ECO:0000313" key="4">
    <source>
        <dbReference type="Proteomes" id="UP000266841"/>
    </source>
</evidence>
<dbReference type="OrthoDB" id="426386at2759"/>
<keyword evidence="4" id="KW-1185">Reference proteome</keyword>
<evidence type="ECO:0000259" key="2">
    <source>
        <dbReference type="Pfam" id="PF06916"/>
    </source>
</evidence>
<accession>K3W4I1</accession>
<feature type="region of interest" description="Disordered" evidence="1">
    <location>
        <begin position="299"/>
        <end position="320"/>
    </location>
</feature>
<protein>
    <recommendedName>
        <fullName evidence="2">DUF1279 domain-containing protein</fullName>
    </recommendedName>
</protein>
<feature type="domain" description="DUF1279" evidence="2">
    <location>
        <begin position="474"/>
        <end position="616"/>
    </location>
</feature>